<dbReference type="AlphaFoldDB" id="A0A927EE09"/>
<evidence type="ECO:0000256" key="3">
    <source>
        <dbReference type="SAM" id="Phobius"/>
    </source>
</evidence>
<evidence type="ECO:0000259" key="4">
    <source>
        <dbReference type="PROSITE" id="PS51123"/>
    </source>
</evidence>
<keyword evidence="2" id="KW-0175">Coiled coil</keyword>
<dbReference type="GO" id="GO:0016020">
    <property type="term" value="C:membrane"/>
    <property type="evidence" value="ECO:0007669"/>
    <property type="project" value="UniProtKB-UniRule"/>
</dbReference>
<accession>A0A927EE09</accession>
<feature type="domain" description="OmpA-like" evidence="4">
    <location>
        <begin position="213"/>
        <end position="339"/>
    </location>
</feature>
<dbReference type="InterPro" id="IPR050330">
    <property type="entry name" value="Bact_OuterMem_StrucFunc"/>
</dbReference>
<dbReference type="CDD" id="cd07185">
    <property type="entry name" value="OmpA_C-like"/>
    <property type="match status" value="1"/>
</dbReference>
<dbReference type="InterPro" id="IPR006665">
    <property type="entry name" value="OmpA-like"/>
</dbReference>
<keyword evidence="3" id="KW-1133">Transmembrane helix</keyword>
<dbReference type="NCBIfam" id="NF006545">
    <property type="entry name" value="PRK09039.1-4"/>
    <property type="match status" value="1"/>
</dbReference>
<keyword evidence="1 3" id="KW-0472">Membrane</keyword>
<dbReference type="RefSeq" id="WP_191125931.1">
    <property type="nucleotide sequence ID" value="NZ_JACXWY010000032.1"/>
</dbReference>
<evidence type="ECO:0000256" key="1">
    <source>
        <dbReference type="PROSITE-ProRule" id="PRU00473"/>
    </source>
</evidence>
<dbReference type="SUPFAM" id="SSF103088">
    <property type="entry name" value="OmpA-like"/>
    <property type="match status" value="1"/>
</dbReference>
<sequence length="339" mass="38132">MALSRAHRREDVNFWPGFVDALSTMLIGIVFLLTVFVLGQFFLSQELTGKDTALERLNKQISELTDLLALERSSNRQAQESLQLMQSTLAQTQGERSRLQGLLDTQQNGNAGAQFAETQKALENEKQLSARAQASVDLVNQQIAAMRRQLAALEEALAASEAKDRDSQTRIADLGSRLNVALAQRVQELARYRSDFFGRLRQVLGTRPDIRTVGDRFVFQSEIFFDAGQAVLKPEGQAELDKFATVLLDLAREMPPDLPWILRVDGHTDNRPIKTAQFPSNWYLSAARAIAVVEYLMSRGLPNDRVAATGFGEYQPLDLANTDEAHRRNRRIEFKITER</sequence>
<dbReference type="Gene3D" id="3.30.1330.60">
    <property type="entry name" value="OmpA-like domain"/>
    <property type="match status" value="1"/>
</dbReference>
<evidence type="ECO:0000313" key="5">
    <source>
        <dbReference type="EMBL" id="MBD3849242.1"/>
    </source>
</evidence>
<feature type="coiled-coil region" evidence="2">
    <location>
        <begin position="136"/>
        <end position="163"/>
    </location>
</feature>
<dbReference type="NCBIfam" id="NF006544">
    <property type="entry name" value="PRK09039.1-3"/>
    <property type="match status" value="1"/>
</dbReference>
<dbReference type="NCBIfam" id="NF006543">
    <property type="entry name" value="PRK09039.1-2"/>
    <property type="match status" value="1"/>
</dbReference>
<keyword evidence="3" id="KW-0812">Transmembrane</keyword>
<dbReference type="PROSITE" id="PS51123">
    <property type="entry name" value="OMPA_2"/>
    <property type="match status" value="1"/>
</dbReference>
<dbReference type="PANTHER" id="PTHR30329">
    <property type="entry name" value="STATOR ELEMENT OF FLAGELLAR MOTOR COMPLEX"/>
    <property type="match status" value="1"/>
</dbReference>
<proteinExistence type="predicted"/>
<dbReference type="InterPro" id="IPR036737">
    <property type="entry name" value="OmpA-like_sf"/>
</dbReference>
<dbReference type="PANTHER" id="PTHR30329:SF21">
    <property type="entry name" value="LIPOPROTEIN YIAD-RELATED"/>
    <property type="match status" value="1"/>
</dbReference>
<feature type="transmembrane region" description="Helical" evidence="3">
    <location>
        <begin position="21"/>
        <end position="43"/>
    </location>
</feature>
<name>A0A927EE09_9HYPH</name>
<organism evidence="5 6">
    <name type="scientific">Bosea spartocytisi</name>
    <dbReference type="NCBI Taxonomy" id="2773451"/>
    <lineage>
        <taxon>Bacteria</taxon>
        <taxon>Pseudomonadati</taxon>
        <taxon>Pseudomonadota</taxon>
        <taxon>Alphaproteobacteria</taxon>
        <taxon>Hyphomicrobiales</taxon>
        <taxon>Boseaceae</taxon>
        <taxon>Bosea</taxon>
    </lineage>
</organism>
<dbReference type="EMBL" id="JACXWY010000032">
    <property type="protein sequence ID" value="MBD3849242.1"/>
    <property type="molecule type" value="Genomic_DNA"/>
</dbReference>
<comment type="caution">
    <text evidence="5">The sequence shown here is derived from an EMBL/GenBank/DDBJ whole genome shotgun (WGS) entry which is preliminary data.</text>
</comment>
<protein>
    <submittedName>
        <fullName evidence="5">Peptidoglycan -binding protein</fullName>
    </submittedName>
</protein>
<dbReference type="Pfam" id="PF00691">
    <property type="entry name" value="OmpA"/>
    <property type="match status" value="1"/>
</dbReference>
<evidence type="ECO:0000256" key="2">
    <source>
        <dbReference type="SAM" id="Coils"/>
    </source>
</evidence>
<evidence type="ECO:0000313" key="6">
    <source>
        <dbReference type="Proteomes" id="UP000619295"/>
    </source>
</evidence>
<gene>
    <name evidence="5" type="ORF">IED13_26370</name>
</gene>
<feature type="coiled-coil region" evidence="2">
    <location>
        <begin position="54"/>
        <end position="95"/>
    </location>
</feature>
<dbReference type="Proteomes" id="UP000619295">
    <property type="component" value="Unassembled WGS sequence"/>
</dbReference>
<keyword evidence="6" id="KW-1185">Reference proteome</keyword>
<reference evidence="5" key="1">
    <citation type="submission" date="2020-09" db="EMBL/GenBank/DDBJ databases">
        <title>Bosea spartocytisi sp. nov. a root nodule endophyte of Spartocytisus supranubius in the high mountain ecosystem fo the Teide National Park (Canary Islands, Spain).</title>
        <authorList>
            <person name="Pulido-Suarez L."/>
            <person name="Peix A."/>
            <person name="Igual J.M."/>
            <person name="Socas-Perez N."/>
            <person name="Velazquez E."/>
            <person name="Flores-Felix J.D."/>
            <person name="Leon-Barrios M."/>
        </authorList>
    </citation>
    <scope>NUCLEOTIDE SEQUENCE</scope>
    <source>
        <strain evidence="5">SSUT16</strain>
    </source>
</reference>